<accession>G0TX94</accession>
<evidence type="ECO:0000313" key="2">
    <source>
        <dbReference type="EMBL" id="CCC48584.1"/>
    </source>
</evidence>
<reference evidence="2" key="1">
    <citation type="journal article" date="2012" name="Proc. Natl. Acad. Sci. U.S.A.">
        <title>Antigenic diversity is generated by distinct evolutionary mechanisms in African trypanosome species.</title>
        <authorList>
            <person name="Jackson A.P."/>
            <person name="Berry A."/>
            <person name="Aslett M."/>
            <person name="Allison H.C."/>
            <person name="Burton P."/>
            <person name="Vavrova-Anderson J."/>
            <person name="Brown R."/>
            <person name="Browne H."/>
            <person name="Corton N."/>
            <person name="Hauser H."/>
            <person name="Gamble J."/>
            <person name="Gilderthorp R."/>
            <person name="Marcello L."/>
            <person name="McQuillan J."/>
            <person name="Otto T.D."/>
            <person name="Quail M.A."/>
            <person name="Sanders M.J."/>
            <person name="van Tonder A."/>
            <person name="Ginger M.L."/>
            <person name="Field M.C."/>
            <person name="Barry J.D."/>
            <person name="Hertz-Fowler C."/>
            <person name="Berriman M."/>
        </authorList>
    </citation>
    <scope>NUCLEOTIDE SEQUENCE</scope>
    <source>
        <strain evidence="2">Y486</strain>
    </source>
</reference>
<dbReference type="Pfam" id="PF01423">
    <property type="entry name" value="LSM"/>
    <property type="match status" value="1"/>
</dbReference>
<feature type="domain" description="Sm" evidence="1">
    <location>
        <begin position="5"/>
        <end position="84"/>
    </location>
</feature>
<dbReference type="GO" id="GO:1990904">
    <property type="term" value="C:ribonucleoprotein complex"/>
    <property type="evidence" value="ECO:0007669"/>
    <property type="project" value="UniProtKB-KW"/>
</dbReference>
<dbReference type="OMA" id="HETTREC"/>
<organism evidence="2">
    <name type="scientific">Trypanosoma vivax (strain Y486)</name>
    <dbReference type="NCBI Taxonomy" id="1055687"/>
    <lineage>
        <taxon>Eukaryota</taxon>
        <taxon>Discoba</taxon>
        <taxon>Euglenozoa</taxon>
        <taxon>Kinetoplastea</taxon>
        <taxon>Metakinetoplastina</taxon>
        <taxon>Trypanosomatida</taxon>
        <taxon>Trypanosomatidae</taxon>
        <taxon>Trypanosoma</taxon>
        <taxon>Duttonella</taxon>
    </lineage>
</organism>
<dbReference type="VEuPathDB" id="TriTrypDB:TvY486_0603750"/>
<dbReference type="SMART" id="SM00651">
    <property type="entry name" value="Sm"/>
    <property type="match status" value="1"/>
</dbReference>
<dbReference type="AlphaFoldDB" id="G0TX94"/>
<protein>
    <submittedName>
        <fullName evidence="2">Putative small nucleolar ribonucleoprotein Sm/LSm</fullName>
    </submittedName>
</protein>
<dbReference type="Gene3D" id="2.30.30.100">
    <property type="match status" value="1"/>
</dbReference>
<keyword evidence="2" id="KW-0687">Ribonucleoprotein</keyword>
<evidence type="ECO:0000259" key="1">
    <source>
        <dbReference type="PROSITE" id="PS52002"/>
    </source>
</evidence>
<dbReference type="GO" id="GO:0003723">
    <property type="term" value="F:RNA binding"/>
    <property type="evidence" value="ECO:0007669"/>
    <property type="project" value="InterPro"/>
</dbReference>
<dbReference type="InterPro" id="IPR047575">
    <property type="entry name" value="Sm"/>
</dbReference>
<sequence>MATKPERRNLSSFLGCRINVHLDDGSTLIGRLVSFSGSSNMILTDAERVRTVKRRPGRTKTECYNSVLFVRGSCVVGVRYTSGITTSPLVVDTVAGRQGEVSRTIQAASHSLDMPLR</sequence>
<dbReference type="EMBL" id="HE573022">
    <property type="protein sequence ID" value="CCC48584.1"/>
    <property type="molecule type" value="Genomic_DNA"/>
</dbReference>
<dbReference type="InterPro" id="IPR010920">
    <property type="entry name" value="LSM_dom_sf"/>
</dbReference>
<dbReference type="InterPro" id="IPR001163">
    <property type="entry name" value="Sm_dom_euk/arc"/>
</dbReference>
<proteinExistence type="predicted"/>
<gene>
    <name evidence="2" type="ORF">TVY486_0603750</name>
</gene>
<dbReference type="SUPFAM" id="SSF50182">
    <property type="entry name" value="Sm-like ribonucleoproteins"/>
    <property type="match status" value="1"/>
</dbReference>
<dbReference type="PROSITE" id="PS52002">
    <property type="entry name" value="SM"/>
    <property type="match status" value="1"/>
</dbReference>
<name>G0TX94_TRYVY</name>